<keyword evidence="4" id="KW-0472">Membrane</keyword>
<evidence type="ECO:0000313" key="5">
    <source>
        <dbReference type="EMBL" id="SDJ59597.1"/>
    </source>
</evidence>
<dbReference type="InterPro" id="IPR038261">
    <property type="entry name" value="GPP34-like_sf"/>
</dbReference>
<dbReference type="Proteomes" id="UP000198683">
    <property type="component" value="Unassembled WGS sequence"/>
</dbReference>
<accession>A0A1G8V156</accession>
<evidence type="ECO:0000256" key="3">
    <source>
        <dbReference type="ARBA" id="ARBA00023121"/>
    </source>
</evidence>
<dbReference type="GO" id="GO:0005737">
    <property type="term" value="C:cytoplasm"/>
    <property type="evidence" value="ECO:0007669"/>
    <property type="project" value="UniProtKB-ARBA"/>
</dbReference>
<evidence type="ECO:0000256" key="2">
    <source>
        <dbReference type="ARBA" id="ARBA00023034"/>
    </source>
</evidence>
<dbReference type="GO" id="GO:0012505">
    <property type="term" value="C:endomembrane system"/>
    <property type="evidence" value="ECO:0007669"/>
    <property type="project" value="UniProtKB-ARBA"/>
</dbReference>
<proteinExistence type="predicted"/>
<dbReference type="InterPro" id="IPR008628">
    <property type="entry name" value="GPP34-like"/>
</dbReference>
<sequence>MEKHQGEPLTRSAFLLAFDLRKERLVDRGLLGYLLRATALAELLLAGHLADEAGKVRAVSPPPAAAGPLHAAVWEQIDTSPPRTWRRWISKDHTDAFRLVRDELETARLIRVERHRVLLFPVERITPRKPYVSRRLVERVGRALHDGLPVSRVDADVRVLAALTASARLRTVLAARQGSHPRKDRIAHLSTPVEPIATALRKVVAAARAAHATGEG</sequence>
<name>A0A1G8V156_9ACTN</name>
<evidence type="ECO:0000256" key="1">
    <source>
        <dbReference type="ARBA" id="ARBA00004255"/>
    </source>
</evidence>
<keyword evidence="2" id="KW-0333">Golgi apparatus</keyword>
<keyword evidence="6" id="KW-1185">Reference proteome</keyword>
<protein>
    <submittedName>
        <fullName evidence="5">Golgi phosphoprotein 3 (GPP34)</fullName>
    </submittedName>
</protein>
<dbReference type="OrthoDB" id="4717569at2"/>
<dbReference type="AlphaFoldDB" id="A0A1G8V156"/>
<dbReference type="EMBL" id="FNFB01000002">
    <property type="protein sequence ID" value="SDJ59597.1"/>
    <property type="molecule type" value="Genomic_DNA"/>
</dbReference>
<keyword evidence="3" id="KW-0446">Lipid-binding</keyword>
<dbReference type="Pfam" id="PF05719">
    <property type="entry name" value="GPP34"/>
    <property type="match status" value="1"/>
</dbReference>
<organism evidence="5 6">
    <name type="scientific">Nonomuraea maritima</name>
    <dbReference type="NCBI Taxonomy" id="683260"/>
    <lineage>
        <taxon>Bacteria</taxon>
        <taxon>Bacillati</taxon>
        <taxon>Actinomycetota</taxon>
        <taxon>Actinomycetes</taxon>
        <taxon>Streptosporangiales</taxon>
        <taxon>Streptosporangiaceae</taxon>
        <taxon>Nonomuraea</taxon>
    </lineage>
</organism>
<dbReference type="STRING" id="683260.SAMN05421874_102351"/>
<evidence type="ECO:0000256" key="4">
    <source>
        <dbReference type="ARBA" id="ARBA00023136"/>
    </source>
</evidence>
<evidence type="ECO:0000313" key="6">
    <source>
        <dbReference type="Proteomes" id="UP000198683"/>
    </source>
</evidence>
<dbReference type="RefSeq" id="WP_090760172.1">
    <property type="nucleotide sequence ID" value="NZ_FNFB01000002.1"/>
</dbReference>
<dbReference type="GO" id="GO:0070273">
    <property type="term" value="F:phosphatidylinositol-4-phosphate binding"/>
    <property type="evidence" value="ECO:0007669"/>
    <property type="project" value="InterPro"/>
</dbReference>
<reference evidence="5 6" key="1">
    <citation type="submission" date="2016-10" db="EMBL/GenBank/DDBJ databases">
        <authorList>
            <person name="de Groot N.N."/>
        </authorList>
    </citation>
    <scope>NUCLEOTIDE SEQUENCE [LARGE SCALE GENOMIC DNA]</scope>
    <source>
        <strain evidence="5 6">CGMCC 4.5681</strain>
    </source>
</reference>
<comment type="subcellular location">
    <subcellularLocation>
        <location evidence="1">Golgi apparatus membrane</location>
        <topology evidence="1">Peripheral membrane protein</topology>
        <orientation evidence="1">Cytoplasmic side</orientation>
    </subcellularLocation>
</comment>
<gene>
    <name evidence="5" type="ORF">SAMN05421874_102351</name>
</gene>
<dbReference type="Gene3D" id="1.10.3630.10">
    <property type="entry name" value="yeast vps74-n-term truncation variant domain like"/>
    <property type="match status" value="1"/>
</dbReference>